<dbReference type="AlphaFoldDB" id="A0A5E4QNM3"/>
<sequence length="178" mass="20933">MSRNEADQTKTALYQQLLQEDQEWCTHLLKLIIDGVGYFPAHNDGSRTHCKLVVYKGKSRINCVKCKVHLCVQWQKLFYRFSLVNKVPKMYGLRNKPHLQVILEVVDRYMLICLYMYNVASMICGLNADNKPHLQVILEVVDRYMLIYLYMYNVASMICGLNAELVHYYCKIFTVHKI</sequence>
<keyword evidence="1" id="KW-0812">Transmembrane</keyword>
<organism evidence="2 3">
    <name type="scientific">Leptidea sinapis</name>
    <dbReference type="NCBI Taxonomy" id="189913"/>
    <lineage>
        <taxon>Eukaryota</taxon>
        <taxon>Metazoa</taxon>
        <taxon>Ecdysozoa</taxon>
        <taxon>Arthropoda</taxon>
        <taxon>Hexapoda</taxon>
        <taxon>Insecta</taxon>
        <taxon>Pterygota</taxon>
        <taxon>Neoptera</taxon>
        <taxon>Endopterygota</taxon>
        <taxon>Lepidoptera</taxon>
        <taxon>Glossata</taxon>
        <taxon>Ditrysia</taxon>
        <taxon>Papilionoidea</taxon>
        <taxon>Pieridae</taxon>
        <taxon>Dismorphiinae</taxon>
        <taxon>Leptidea</taxon>
    </lineage>
</organism>
<accession>A0A5E4QNM3</accession>
<keyword evidence="1" id="KW-0472">Membrane</keyword>
<evidence type="ECO:0000313" key="3">
    <source>
        <dbReference type="Proteomes" id="UP000324832"/>
    </source>
</evidence>
<protein>
    <submittedName>
        <fullName evidence="2">Uncharacterized protein</fullName>
    </submittedName>
</protein>
<proteinExistence type="predicted"/>
<name>A0A5E4QNM3_9NEOP</name>
<evidence type="ECO:0000256" key="1">
    <source>
        <dbReference type="SAM" id="Phobius"/>
    </source>
</evidence>
<feature type="transmembrane region" description="Helical" evidence="1">
    <location>
        <begin position="148"/>
        <end position="170"/>
    </location>
</feature>
<keyword evidence="1" id="KW-1133">Transmembrane helix</keyword>
<dbReference type="Proteomes" id="UP000324832">
    <property type="component" value="Unassembled WGS sequence"/>
</dbReference>
<dbReference type="EMBL" id="FZQP02003568">
    <property type="protein sequence ID" value="VVC98462.1"/>
    <property type="molecule type" value="Genomic_DNA"/>
</dbReference>
<reference evidence="2 3" key="1">
    <citation type="submission" date="2017-07" db="EMBL/GenBank/DDBJ databases">
        <authorList>
            <person name="Talla V."/>
            <person name="Backstrom N."/>
        </authorList>
    </citation>
    <scope>NUCLEOTIDE SEQUENCE [LARGE SCALE GENOMIC DNA]</scope>
</reference>
<evidence type="ECO:0000313" key="2">
    <source>
        <dbReference type="EMBL" id="VVC98462.1"/>
    </source>
</evidence>
<keyword evidence="3" id="KW-1185">Reference proteome</keyword>
<gene>
    <name evidence="2" type="ORF">LSINAPIS_LOCUS9541</name>
</gene>
<feature type="transmembrane region" description="Helical" evidence="1">
    <location>
        <begin position="109"/>
        <end position="128"/>
    </location>
</feature>